<feature type="compositionally biased region" description="Basic and acidic residues" evidence="1">
    <location>
        <begin position="1"/>
        <end position="41"/>
    </location>
</feature>
<protein>
    <recommendedName>
        <fullName evidence="4">DUF2934 domain-containing protein</fullName>
    </recommendedName>
</protein>
<evidence type="ECO:0000313" key="3">
    <source>
        <dbReference type="Proteomes" id="UP000017819"/>
    </source>
</evidence>
<evidence type="ECO:0000256" key="1">
    <source>
        <dbReference type="SAM" id="MobiDB-lite"/>
    </source>
</evidence>
<name>V4RP20_9HYPH</name>
<keyword evidence="3" id="KW-1185">Reference proteome</keyword>
<reference evidence="2 3" key="1">
    <citation type="journal article" date="2014" name="Genome Announc.">
        <title>Draft Genome Sequence of Lutibaculum baratangense Strain AMV1T, Isolated from a Mud Volcano in Andamans, India.</title>
        <authorList>
            <person name="Singh A."/>
            <person name="Sreenivas A."/>
            <person name="Sathyanarayana Reddy G."/>
            <person name="Pinnaka A.K."/>
            <person name="Shivaji S."/>
        </authorList>
    </citation>
    <scope>NUCLEOTIDE SEQUENCE [LARGE SCALE GENOMIC DNA]</scope>
    <source>
        <strain evidence="2 3">AMV1</strain>
    </source>
</reference>
<proteinExistence type="predicted"/>
<dbReference type="AlphaFoldDB" id="V4RP20"/>
<evidence type="ECO:0008006" key="4">
    <source>
        <dbReference type="Google" id="ProtNLM"/>
    </source>
</evidence>
<dbReference type="Pfam" id="PF11154">
    <property type="entry name" value="DUF2934"/>
    <property type="match status" value="1"/>
</dbReference>
<feature type="region of interest" description="Disordered" evidence="1">
    <location>
        <begin position="1"/>
        <end position="101"/>
    </location>
</feature>
<dbReference type="eggNOG" id="ENOG50339JT">
    <property type="taxonomic scope" value="Bacteria"/>
</dbReference>
<dbReference type="InterPro" id="IPR021327">
    <property type="entry name" value="DUF2934"/>
</dbReference>
<accession>V4RP20</accession>
<feature type="compositionally biased region" description="Basic and acidic residues" evidence="1">
    <location>
        <begin position="75"/>
        <end position="86"/>
    </location>
</feature>
<dbReference type="EMBL" id="AWXZ01000012">
    <property type="protein sequence ID" value="ESR27009.1"/>
    <property type="molecule type" value="Genomic_DNA"/>
</dbReference>
<gene>
    <name evidence="2" type="ORF">N177_0435</name>
</gene>
<organism evidence="2 3">
    <name type="scientific">Lutibaculum baratangense AMV1</name>
    <dbReference type="NCBI Taxonomy" id="631454"/>
    <lineage>
        <taxon>Bacteria</taxon>
        <taxon>Pseudomonadati</taxon>
        <taxon>Pseudomonadota</taxon>
        <taxon>Alphaproteobacteria</taxon>
        <taxon>Hyphomicrobiales</taxon>
        <taxon>Tepidamorphaceae</taxon>
        <taxon>Lutibaculum</taxon>
    </lineage>
</organism>
<evidence type="ECO:0000313" key="2">
    <source>
        <dbReference type="EMBL" id="ESR27009.1"/>
    </source>
</evidence>
<sequence>METRMDERERRIRERAHALWEEEGRPEGRHDAHWERARQEIDGPADAGEGPLGAKAPNAPKTAKRQRRSGGAAPGDKDRTRAKSDEGGDEEGATKKKRKKK</sequence>
<dbReference type="Proteomes" id="UP000017819">
    <property type="component" value="Unassembled WGS sequence"/>
</dbReference>
<comment type="caution">
    <text evidence="2">The sequence shown here is derived from an EMBL/GenBank/DDBJ whole genome shotgun (WGS) entry which is preliminary data.</text>
</comment>